<reference evidence="3 4" key="1">
    <citation type="journal article" date="2020" name="Biotechnol. Biofuels">
        <title>New insights from the biogas microbiome by comprehensive genome-resolved metagenomics of nearly 1600 species originating from multiple anaerobic digesters.</title>
        <authorList>
            <person name="Campanaro S."/>
            <person name="Treu L."/>
            <person name="Rodriguez-R L.M."/>
            <person name="Kovalovszki A."/>
            <person name="Ziels R.M."/>
            <person name="Maus I."/>
            <person name="Zhu X."/>
            <person name="Kougias P.G."/>
            <person name="Basile A."/>
            <person name="Luo G."/>
            <person name="Schluter A."/>
            <person name="Konstantinidis K.T."/>
            <person name="Angelidaki I."/>
        </authorList>
    </citation>
    <scope>NUCLEOTIDE SEQUENCE [LARGE SCALE GENOMIC DNA]</scope>
    <source>
        <strain evidence="3">AS27yjCOA_65</strain>
    </source>
</reference>
<name>A0A7X9FSH0_9DELT</name>
<dbReference type="Pfam" id="PF01058">
    <property type="entry name" value="Oxidored_q6"/>
    <property type="match status" value="1"/>
</dbReference>
<dbReference type="PANTHER" id="PTHR42845">
    <property type="entry name" value="COENZYME F420-REDUCING HYDROGENASE, GAMMA SUBUNIT"/>
    <property type="match status" value="1"/>
</dbReference>
<evidence type="ECO:0000313" key="4">
    <source>
        <dbReference type="Proteomes" id="UP000524246"/>
    </source>
</evidence>
<dbReference type="PANTHER" id="PTHR42845:SF1">
    <property type="entry name" value="HYDROGENASE SMALL SUBUNIT"/>
    <property type="match status" value="1"/>
</dbReference>
<dbReference type="InterPro" id="IPR006137">
    <property type="entry name" value="NADH_UbQ_OxRdtase-like_20kDa"/>
</dbReference>
<dbReference type="InterPro" id="IPR037024">
    <property type="entry name" value="NiFe_Hase_small_N_sf"/>
</dbReference>
<dbReference type="SUPFAM" id="SSF56770">
    <property type="entry name" value="HydA/Nqo6-like"/>
    <property type="match status" value="1"/>
</dbReference>
<dbReference type="GO" id="GO:0051536">
    <property type="term" value="F:iron-sulfur cluster binding"/>
    <property type="evidence" value="ECO:0007669"/>
    <property type="project" value="InterPro"/>
</dbReference>
<evidence type="ECO:0000256" key="1">
    <source>
        <dbReference type="ARBA" id="ARBA00023002"/>
    </source>
</evidence>
<feature type="domain" description="NADH:ubiquinone oxidoreductase-like 20kDa subunit" evidence="2">
    <location>
        <begin position="14"/>
        <end position="164"/>
    </location>
</feature>
<keyword evidence="1" id="KW-0560">Oxidoreductase</keyword>
<accession>A0A7X9FSH0</accession>
<dbReference type="GO" id="GO:0016491">
    <property type="term" value="F:oxidoreductase activity"/>
    <property type="evidence" value="ECO:0007669"/>
    <property type="project" value="UniProtKB-KW"/>
</dbReference>
<dbReference type="Gene3D" id="3.40.50.700">
    <property type="entry name" value="NADH:ubiquinone oxidoreductase-like, 20kDa subunit"/>
    <property type="match status" value="1"/>
</dbReference>
<protein>
    <submittedName>
        <fullName evidence="3">NADP oxidoreductase</fullName>
    </submittedName>
</protein>
<evidence type="ECO:0000259" key="2">
    <source>
        <dbReference type="Pfam" id="PF01058"/>
    </source>
</evidence>
<dbReference type="AlphaFoldDB" id="A0A7X9FSH0"/>
<dbReference type="EMBL" id="JAAZON010000326">
    <property type="protein sequence ID" value="NMC62994.1"/>
    <property type="molecule type" value="Genomic_DNA"/>
</dbReference>
<evidence type="ECO:0000313" key="3">
    <source>
        <dbReference type="EMBL" id="NMC62994.1"/>
    </source>
</evidence>
<gene>
    <name evidence="3" type="ORF">GYA55_07475</name>
</gene>
<organism evidence="3 4">
    <name type="scientific">SAR324 cluster bacterium</name>
    <dbReference type="NCBI Taxonomy" id="2024889"/>
    <lineage>
        <taxon>Bacteria</taxon>
        <taxon>Deltaproteobacteria</taxon>
        <taxon>SAR324 cluster</taxon>
    </lineage>
</organism>
<sequence length="181" mass="19965">MGKPRVATTSLCGCFGCHMSILDIDERILELVDIIDFDRSPIDDLKHISQRCAVGLIEGGCANEENVIVLKEFRKCCDVLVSVGDCATMGGIPAMRNPLSLKECFEEAYLNGPTVYNPSGKIPDDPEIPLLLNKVYPAHEVVKIDYHLAGCPPSADTIWQALVGLLKNNPLEFPYELIKYD</sequence>
<dbReference type="Proteomes" id="UP000524246">
    <property type="component" value="Unassembled WGS sequence"/>
</dbReference>
<proteinExistence type="predicted"/>
<comment type="caution">
    <text evidence="3">The sequence shown here is derived from an EMBL/GenBank/DDBJ whole genome shotgun (WGS) entry which is preliminary data.</text>
</comment>
<dbReference type="InterPro" id="IPR051349">
    <property type="entry name" value="Hydrogenase_assoc-protein"/>
</dbReference>